<dbReference type="STRING" id="4232.A0A251SWK6"/>
<keyword evidence="5" id="KW-1185">Reference proteome</keyword>
<dbReference type="InterPro" id="IPR038718">
    <property type="entry name" value="SNF2-like_sf"/>
</dbReference>
<dbReference type="InterPro" id="IPR027417">
    <property type="entry name" value="P-loop_NTPase"/>
</dbReference>
<feature type="region of interest" description="Disordered" evidence="3">
    <location>
        <begin position="236"/>
        <end position="257"/>
    </location>
</feature>
<dbReference type="GO" id="GO:0003677">
    <property type="term" value="F:DNA binding"/>
    <property type="evidence" value="ECO:0000318"/>
    <property type="project" value="GO_Central"/>
</dbReference>
<evidence type="ECO:0000256" key="2">
    <source>
        <dbReference type="SAM" id="Coils"/>
    </source>
</evidence>
<organism evidence="4 5">
    <name type="scientific">Helianthus annuus</name>
    <name type="common">Common sunflower</name>
    <dbReference type="NCBI Taxonomy" id="4232"/>
    <lineage>
        <taxon>Eukaryota</taxon>
        <taxon>Viridiplantae</taxon>
        <taxon>Streptophyta</taxon>
        <taxon>Embryophyta</taxon>
        <taxon>Tracheophyta</taxon>
        <taxon>Spermatophyta</taxon>
        <taxon>Magnoliopsida</taxon>
        <taxon>eudicotyledons</taxon>
        <taxon>Gunneridae</taxon>
        <taxon>Pentapetalae</taxon>
        <taxon>asterids</taxon>
        <taxon>campanulids</taxon>
        <taxon>Asterales</taxon>
        <taxon>Asteraceae</taxon>
        <taxon>Asteroideae</taxon>
        <taxon>Heliantheae alliance</taxon>
        <taxon>Heliantheae</taxon>
        <taxon>Helianthus</taxon>
    </lineage>
</organism>
<feature type="compositionally biased region" description="Polar residues" evidence="3">
    <location>
        <begin position="590"/>
        <end position="603"/>
    </location>
</feature>
<feature type="compositionally biased region" description="Basic and acidic residues" evidence="3">
    <location>
        <begin position="243"/>
        <end position="255"/>
    </location>
</feature>
<keyword evidence="1" id="KW-0539">Nucleus</keyword>
<dbReference type="GO" id="GO:0003682">
    <property type="term" value="F:chromatin binding"/>
    <property type="evidence" value="ECO:0000318"/>
    <property type="project" value="GO_Central"/>
</dbReference>
<dbReference type="Gene3D" id="6.10.250.1310">
    <property type="match status" value="1"/>
</dbReference>
<dbReference type="GO" id="GO:0006338">
    <property type="term" value="P:chromatin remodeling"/>
    <property type="evidence" value="ECO:0000318"/>
    <property type="project" value="GO_Central"/>
</dbReference>
<dbReference type="PANTHER" id="PTHR45623:SF13">
    <property type="entry name" value="HELICASE PROTEIN MOM1"/>
    <property type="match status" value="1"/>
</dbReference>
<feature type="coiled-coil region" evidence="2">
    <location>
        <begin position="619"/>
        <end position="661"/>
    </location>
</feature>
<keyword evidence="4" id="KW-0378">Hydrolase</keyword>
<dbReference type="PANTHER" id="PTHR45623">
    <property type="entry name" value="CHROMODOMAIN-HELICASE-DNA-BINDING PROTEIN 3-RELATED-RELATED"/>
    <property type="match status" value="1"/>
</dbReference>
<dbReference type="AlphaFoldDB" id="A0A251SWK6"/>
<dbReference type="GO" id="GO:0005634">
    <property type="term" value="C:nucleus"/>
    <property type="evidence" value="ECO:0000318"/>
    <property type="project" value="GO_Central"/>
</dbReference>
<dbReference type="Gene3D" id="3.40.50.300">
    <property type="entry name" value="P-loop containing nucleotide triphosphate hydrolases"/>
    <property type="match status" value="2"/>
</dbReference>
<feature type="compositionally biased region" description="Polar residues" evidence="3">
    <location>
        <begin position="552"/>
        <end position="563"/>
    </location>
</feature>
<evidence type="ECO:0000313" key="5">
    <source>
        <dbReference type="Proteomes" id="UP000215914"/>
    </source>
</evidence>
<feature type="region of interest" description="Disordered" evidence="3">
    <location>
        <begin position="533"/>
        <end position="618"/>
    </location>
</feature>
<dbReference type="SUPFAM" id="SSF52540">
    <property type="entry name" value="P-loop containing nucleoside triphosphate hydrolases"/>
    <property type="match status" value="1"/>
</dbReference>
<dbReference type="InParanoid" id="A0A251SWK6"/>
<proteinExistence type="predicted"/>
<reference evidence="5" key="1">
    <citation type="journal article" date="2017" name="Nature">
        <title>The sunflower genome provides insights into oil metabolism, flowering and Asterid evolution.</title>
        <authorList>
            <person name="Badouin H."/>
            <person name="Gouzy J."/>
            <person name="Grassa C.J."/>
            <person name="Murat F."/>
            <person name="Staton S.E."/>
            <person name="Cottret L."/>
            <person name="Lelandais-Briere C."/>
            <person name="Owens G.L."/>
            <person name="Carrere S."/>
            <person name="Mayjonade B."/>
            <person name="Legrand L."/>
            <person name="Gill N."/>
            <person name="Kane N.C."/>
            <person name="Bowers J.E."/>
            <person name="Hubner S."/>
            <person name="Bellec A."/>
            <person name="Berard A."/>
            <person name="Berges H."/>
            <person name="Blanchet N."/>
            <person name="Boniface M.C."/>
            <person name="Brunel D."/>
            <person name="Catrice O."/>
            <person name="Chaidir N."/>
            <person name="Claudel C."/>
            <person name="Donnadieu C."/>
            <person name="Faraut T."/>
            <person name="Fievet G."/>
            <person name="Helmstetter N."/>
            <person name="King M."/>
            <person name="Knapp S.J."/>
            <person name="Lai Z."/>
            <person name="Le Paslier M.C."/>
            <person name="Lippi Y."/>
            <person name="Lorenzon L."/>
            <person name="Mandel J.R."/>
            <person name="Marage G."/>
            <person name="Marchand G."/>
            <person name="Marquand E."/>
            <person name="Bret-Mestries E."/>
            <person name="Morien E."/>
            <person name="Nambeesan S."/>
            <person name="Nguyen T."/>
            <person name="Pegot-Espagnet P."/>
            <person name="Pouilly N."/>
            <person name="Raftis F."/>
            <person name="Sallet E."/>
            <person name="Schiex T."/>
            <person name="Thomas J."/>
            <person name="Vandecasteele C."/>
            <person name="Vares D."/>
            <person name="Vear F."/>
            <person name="Vautrin S."/>
            <person name="Crespi M."/>
            <person name="Mangin B."/>
            <person name="Burke J.M."/>
            <person name="Salse J."/>
            <person name="Munos S."/>
            <person name="Vincourt P."/>
            <person name="Rieseberg L.H."/>
            <person name="Langlade N.B."/>
        </authorList>
    </citation>
    <scope>NUCLEOTIDE SEQUENCE [LARGE SCALE GENOMIC DNA]</scope>
    <source>
        <strain evidence="5">cv. SF193</strain>
    </source>
</reference>
<dbReference type="GO" id="GO:0042393">
    <property type="term" value="F:histone binding"/>
    <property type="evidence" value="ECO:0000318"/>
    <property type="project" value="GO_Central"/>
</dbReference>
<gene>
    <name evidence="4" type="ORF">HannXRQ_Chr13g0421871</name>
</gene>
<dbReference type="Proteomes" id="UP000215914">
    <property type="component" value="Chromosome 13"/>
</dbReference>
<keyword evidence="2" id="KW-0175">Coiled coil</keyword>
<dbReference type="OMA" id="QECGEND"/>
<dbReference type="GO" id="GO:0016887">
    <property type="term" value="F:ATP hydrolysis activity"/>
    <property type="evidence" value="ECO:0000318"/>
    <property type="project" value="GO_Central"/>
</dbReference>
<evidence type="ECO:0000313" key="4">
    <source>
        <dbReference type="EMBL" id="OTG03237.1"/>
    </source>
</evidence>
<dbReference type="GO" id="GO:0140658">
    <property type="term" value="F:ATP-dependent chromatin remodeler activity"/>
    <property type="evidence" value="ECO:0000318"/>
    <property type="project" value="GO_Central"/>
</dbReference>
<protein>
    <submittedName>
        <fullName evidence="4">Putative P-loop containing nucleoside triphosphate hydrolase</fullName>
    </submittedName>
</protein>
<dbReference type="EMBL" id="CM007902">
    <property type="protein sequence ID" value="OTG03237.1"/>
    <property type="molecule type" value="Genomic_DNA"/>
</dbReference>
<accession>A0A251SWK6</accession>
<dbReference type="GO" id="GO:0000785">
    <property type="term" value="C:chromatin"/>
    <property type="evidence" value="ECO:0000318"/>
    <property type="project" value="GO_Central"/>
</dbReference>
<name>A0A251SWK6_HELAN</name>
<feature type="region of interest" description="Disordered" evidence="3">
    <location>
        <begin position="719"/>
        <end position="741"/>
    </location>
</feature>
<evidence type="ECO:0000256" key="3">
    <source>
        <dbReference type="SAM" id="MobiDB-lite"/>
    </source>
</evidence>
<sequence length="741" mass="84077">MLVNLAHSILTRPSHYCRLQPLFFTFANFSQLFQDILQSYRNFLSLVDCKNEKIHTDADMEMNDDISTLKERLLPFIAFACTFSTPEFEEYWVPVHLSSMQIEQYCSILVANLEALSSLSRKSSLPNIITQIQKCCDHPFLVDPTLRKSLKQASLTGDPLDAEINVSGKLQVLDKLLLEIKRCGLRALVLFQKMNAHFYKKLFQSHGKKANVPNDTNDTLVEESCLVSRHKKQRLSSGQECGENDRPSGTKDKFESSSGELADLQVEVSTEIHNHVLPYVNKLRDHRNRRQNAVISTGEFLDDLVHKRFGENSYVYISRKILSKSAYAKKEKPLEMFNDVESGRFVCLLDYHACHSSIRLSRVDVVILFNGDRNPSNDINALKRITIDSYCERLNVFRLYSAFTVEEKALILSKQGAPVVDNYISSSVGRQLLAWGAPYLFGNLKSSTYSGNQLFIDDLVRELSFLLRNTSVETGPANRSIVTNAKMQNGAYSGSIVLFGETEAHTKESSSVVEYLIANSPSDFWSNLVKESQLSPTNPCRKMSQRVKKPTQKLSEGVNQNDASTSVVRKKVRSKRKGPDKVTRKRAAKQLQSQTEGQKSQTDQPPPHTPTSKPLETEVERIEMELEQITKSHQEKKSMLLSECEKEMLEVQKKYDALIQDSETSLTKKVKMLEEYRNLVNVNKLLSEMFTQGWQDSLTMNIYTDSNAVKVLQIPASLHNRSDNSEPSLEPLPRLSTTQNS</sequence>
<dbReference type="Gene3D" id="3.40.50.10810">
    <property type="entry name" value="Tandem AAA-ATPase domain"/>
    <property type="match status" value="1"/>
</dbReference>
<evidence type="ECO:0000256" key="1">
    <source>
        <dbReference type="ARBA" id="ARBA00023242"/>
    </source>
</evidence>